<protein>
    <submittedName>
        <fullName evidence="1">Uncharacterized protein</fullName>
    </submittedName>
</protein>
<proteinExistence type="predicted"/>
<evidence type="ECO:0000313" key="1">
    <source>
        <dbReference type="EMBL" id="CCC53816.1"/>
    </source>
</evidence>
<dbReference type="EMBL" id="HE573027">
    <property type="protein sequence ID" value="CCC53816.1"/>
    <property type="molecule type" value="Genomic_DNA"/>
</dbReference>
<accession>G0UDA5</accession>
<dbReference type="VEuPathDB" id="TriTrypDB:TvY486_1113000"/>
<sequence length="240" mass="27573">IGYAERQIELLSSSNHFGLKRASWNHLINNEILLGLPSLPKTFARRAEKCQDLPSNTLIERYRVGMYLPCSDDDIDWAEFVEDLTKARREEQESIFEALTPLAHSTICNPSTDKFTGPVPDTTLWSPFAGRHKNEPIPVMENADEIVGPRFLRGKLVYKVVIDDKTASRLKREERARNQREVNEMKDTTTEVTRSALQNLAHKISAREWNPSQIRLCRLLSTDWLFNILTVEDLDLAKKP</sequence>
<name>G0UDA5_TRYVY</name>
<organism evidence="1">
    <name type="scientific">Trypanosoma vivax (strain Y486)</name>
    <dbReference type="NCBI Taxonomy" id="1055687"/>
    <lineage>
        <taxon>Eukaryota</taxon>
        <taxon>Discoba</taxon>
        <taxon>Euglenozoa</taxon>
        <taxon>Kinetoplastea</taxon>
        <taxon>Metakinetoplastina</taxon>
        <taxon>Trypanosomatida</taxon>
        <taxon>Trypanosomatidae</taxon>
        <taxon>Trypanosoma</taxon>
        <taxon>Duttonella</taxon>
    </lineage>
</organism>
<gene>
    <name evidence="1" type="ORF">TVY486_1113000</name>
</gene>
<dbReference type="AlphaFoldDB" id="G0UDA5"/>
<reference evidence="1" key="1">
    <citation type="journal article" date="2012" name="Proc. Natl. Acad. Sci. U.S.A.">
        <title>Antigenic diversity is generated by distinct evolutionary mechanisms in African trypanosome species.</title>
        <authorList>
            <person name="Jackson A.P."/>
            <person name="Berry A."/>
            <person name="Aslett M."/>
            <person name="Allison H.C."/>
            <person name="Burton P."/>
            <person name="Vavrova-Anderson J."/>
            <person name="Brown R."/>
            <person name="Browne H."/>
            <person name="Corton N."/>
            <person name="Hauser H."/>
            <person name="Gamble J."/>
            <person name="Gilderthorp R."/>
            <person name="Marcello L."/>
            <person name="McQuillan J."/>
            <person name="Otto T.D."/>
            <person name="Quail M.A."/>
            <person name="Sanders M.J."/>
            <person name="van Tonder A."/>
            <person name="Ginger M.L."/>
            <person name="Field M.C."/>
            <person name="Barry J.D."/>
            <person name="Hertz-Fowler C."/>
            <person name="Berriman M."/>
        </authorList>
    </citation>
    <scope>NUCLEOTIDE SEQUENCE</scope>
    <source>
        <strain evidence="1">Y486</strain>
    </source>
</reference>
<feature type="non-terminal residue" evidence="1">
    <location>
        <position position="1"/>
    </location>
</feature>